<feature type="transmembrane region" description="Helical" evidence="7">
    <location>
        <begin position="199"/>
        <end position="222"/>
    </location>
</feature>
<name>A0A1R1ERB8_9BACL</name>
<dbReference type="CDD" id="cd17324">
    <property type="entry name" value="MFS_NepI_like"/>
    <property type="match status" value="1"/>
</dbReference>
<evidence type="ECO:0000256" key="4">
    <source>
        <dbReference type="ARBA" id="ARBA00022692"/>
    </source>
</evidence>
<dbReference type="RefSeq" id="WP_076170290.1">
    <property type="nucleotide sequence ID" value="NZ_MRTP01000003.1"/>
</dbReference>
<dbReference type="InterPro" id="IPR011701">
    <property type="entry name" value="MFS"/>
</dbReference>
<dbReference type="Gene3D" id="1.20.1250.20">
    <property type="entry name" value="MFS general substrate transporter like domains"/>
    <property type="match status" value="2"/>
</dbReference>
<evidence type="ECO:0000313" key="9">
    <source>
        <dbReference type="EMBL" id="OMF54386.1"/>
    </source>
</evidence>
<feature type="transmembrane region" description="Helical" evidence="7">
    <location>
        <begin position="128"/>
        <end position="150"/>
    </location>
</feature>
<protein>
    <submittedName>
        <fullName evidence="9">MFS transporter</fullName>
    </submittedName>
</protein>
<comment type="subcellular location">
    <subcellularLocation>
        <location evidence="1">Cell membrane</location>
        <topology evidence="1">Multi-pass membrane protein</topology>
    </subcellularLocation>
</comment>
<dbReference type="Pfam" id="PF07690">
    <property type="entry name" value="MFS_1"/>
    <property type="match status" value="2"/>
</dbReference>
<keyword evidence="5 7" id="KW-1133">Transmembrane helix</keyword>
<evidence type="ECO:0000313" key="10">
    <source>
        <dbReference type="Proteomes" id="UP000187172"/>
    </source>
</evidence>
<dbReference type="GO" id="GO:0022857">
    <property type="term" value="F:transmembrane transporter activity"/>
    <property type="evidence" value="ECO:0007669"/>
    <property type="project" value="InterPro"/>
</dbReference>
<feature type="transmembrane region" description="Helical" evidence="7">
    <location>
        <begin position="99"/>
        <end position="121"/>
    </location>
</feature>
<evidence type="ECO:0000256" key="1">
    <source>
        <dbReference type="ARBA" id="ARBA00004651"/>
    </source>
</evidence>
<evidence type="ECO:0000256" key="7">
    <source>
        <dbReference type="SAM" id="Phobius"/>
    </source>
</evidence>
<dbReference type="PANTHER" id="PTHR43124">
    <property type="entry name" value="PURINE EFFLUX PUMP PBUE"/>
    <property type="match status" value="1"/>
</dbReference>
<dbReference type="InterPro" id="IPR020846">
    <property type="entry name" value="MFS_dom"/>
</dbReference>
<dbReference type="EMBL" id="MRTP01000003">
    <property type="protein sequence ID" value="OMF54386.1"/>
    <property type="molecule type" value="Genomic_DNA"/>
</dbReference>
<keyword evidence="6 7" id="KW-0472">Membrane</keyword>
<dbReference type="PROSITE" id="PS50850">
    <property type="entry name" value="MFS"/>
    <property type="match status" value="1"/>
</dbReference>
<feature type="transmembrane region" description="Helical" evidence="7">
    <location>
        <begin position="292"/>
        <end position="314"/>
    </location>
</feature>
<evidence type="ECO:0000256" key="2">
    <source>
        <dbReference type="ARBA" id="ARBA00022448"/>
    </source>
</evidence>
<gene>
    <name evidence="9" type="ORF">BK138_14455</name>
</gene>
<feature type="transmembrane region" description="Helical" evidence="7">
    <location>
        <begin position="267"/>
        <end position="286"/>
    </location>
</feature>
<comment type="caution">
    <text evidence="9">The sequence shown here is derived from an EMBL/GenBank/DDBJ whole genome shotgun (WGS) entry which is preliminary data.</text>
</comment>
<feature type="transmembrane region" description="Helical" evidence="7">
    <location>
        <begin position="234"/>
        <end position="255"/>
    </location>
</feature>
<keyword evidence="3" id="KW-1003">Cell membrane</keyword>
<keyword evidence="2" id="KW-0813">Transport</keyword>
<feature type="transmembrane region" description="Helical" evidence="7">
    <location>
        <begin position="70"/>
        <end position="87"/>
    </location>
</feature>
<dbReference type="PANTHER" id="PTHR43124:SF10">
    <property type="entry name" value="PURINE EFFLUX PUMP PBUE"/>
    <property type="match status" value="1"/>
</dbReference>
<keyword evidence="10" id="KW-1185">Reference proteome</keyword>
<dbReference type="AlphaFoldDB" id="A0A1R1ERB8"/>
<sequence>MDKRIFILALAAFTVGSVELVIAGILDMIARDLRVSVGVAGQLVSVYSLVFALGSPVLIALTTKVERRRLLVIAMLVFTAGNIMSMLSPNFTMLLLSRVILAASCSIVVVLSITLASGIVTPEAKGRAIGMIFMGISGALVLGVPLGTLIGEAWGWRATFAFIGVLSFIVTICIMKFLPQAASPPKLPMREQLRTLGNSKIVFAHLVSILQMTGQFTIYAYITPFLQTMLNLSPGQISFVLLVYGLAGIAGGWIGGWAADRFGAARTMIVTLLLHAMAILLLPWAAASMLRLLPVVIVWCAFNMAPSPAIQSYLVRLAPKSADIQLSLNTSSLHLGVAAGSAIGGVVISRYEVTANAWIGGLFVILAIVSAIVTLYRGRVIHSKKDNSLQENPS</sequence>
<dbReference type="Proteomes" id="UP000187172">
    <property type="component" value="Unassembled WGS sequence"/>
</dbReference>
<evidence type="ECO:0000256" key="5">
    <source>
        <dbReference type="ARBA" id="ARBA00022989"/>
    </source>
</evidence>
<feature type="transmembrane region" description="Helical" evidence="7">
    <location>
        <begin position="355"/>
        <end position="376"/>
    </location>
</feature>
<dbReference type="GO" id="GO:0005886">
    <property type="term" value="C:plasma membrane"/>
    <property type="evidence" value="ECO:0007669"/>
    <property type="project" value="UniProtKB-SubCell"/>
</dbReference>
<feature type="transmembrane region" description="Helical" evidence="7">
    <location>
        <begin position="39"/>
        <end position="61"/>
    </location>
</feature>
<organism evidence="9 10">
    <name type="scientific">Paenibacillus rhizosphaerae</name>
    <dbReference type="NCBI Taxonomy" id="297318"/>
    <lineage>
        <taxon>Bacteria</taxon>
        <taxon>Bacillati</taxon>
        <taxon>Bacillota</taxon>
        <taxon>Bacilli</taxon>
        <taxon>Bacillales</taxon>
        <taxon>Paenibacillaceae</taxon>
        <taxon>Paenibacillus</taxon>
    </lineage>
</organism>
<dbReference type="InterPro" id="IPR036259">
    <property type="entry name" value="MFS_trans_sf"/>
</dbReference>
<feature type="domain" description="Major facilitator superfamily (MFS) profile" evidence="8">
    <location>
        <begin position="4"/>
        <end position="385"/>
    </location>
</feature>
<evidence type="ECO:0000256" key="3">
    <source>
        <dbReference type="ARBA" id="ARBA00022475"/>
    </source>
</evidence>
<proteinExistence type="predicted"/>
<dbReference type="SUPFAM" id="SSF103473">
    <property type="entry name" value="MFS general substrate transporter"/>
    <property type="match status" value="1"/>
</dbReference>
<evidence type="ECO:0000259" key="8">
    <source>
        <dbReference type="PROSITE" id="PS50850"/>
    </source>
</evidence>
<feature type="transmembrane region" description="Helical" evidence="7">
    <location>
        <begin position="326"/>
        <end position="349"/>
    </location>
</feature>
<accession>A0A1R1ERB8</accession>
<feature type="transmembrane region" description="Helical" evidence="7">
    <location>
        <begin position="156"/>
        <end position="178"/>
    </location>
</feature>
<evidence type="ECO:0000256" key="6">
    <source>
        <dbReference type="ARBA" id="ARBA00023136"/>
    </source>
</evidence>
<dbReference type="InterPro" id="IPR050189">
    <property type="entry name" value="MFS_Efflux_Transporters"/>
</dbReference>
<keyword evidence="4 7" id="KW-0812">Transmembrane</keyword>
<reference evidence="9 10" key="1">
    <citation type="submission" date="2016-11" db="EMBL/GenBank/DDBJ databases">
        <title>Paenibacillus species isolates.</title>
        <authorList>
            <person name="Beno S.M."/>
        </authorList>
    </citation>
    <scope>NUCLEOTIDE SEQUENCE [LARGE SCALE GENOMIC DNA]</scope>
    <source>
        <strain evidence="9 10">FSL R5-0378</strain>
    </source>
</reference>